<dbReference type="Proteomes" id="UP001287286">
    <property type="component" value="Unassembled WGS sequence"/>
</dbReference>
<keyword evidence="2" id="KW-1185">Reference proteome</keyword>
<name>A0ABR0C6B9_PURLI</name>
<dbReference type="EMBL" id="JAWRVI010000010">
    <property type="protein sequence ID" value="KAK4091770.1"/>
    <property type="molecule type" value="Genomic_DNA"/>
</dbReference>
<evidence type="ECO:0000313" key="1">
    <source>
        <dbReference type="EMBL" id="KAK4091770.1"/>
    </source>
</evidence>
<sequence>MPGAKAAERVAAADHVQVKRLQHTTSASHGELPPQCPSQRCGQSLVIRSSEAAPRPGRKEATKLIGTRMPGLLQRSPSCTCCATWQRSCICQGNSHWRRADKSSLPPCRPASVVVRVHAGTACAARGPQLRDGTLGAGRPSEVRVAPPAIATVSMTDDSSYEYAP</sequence>
<gene>
    <name evidence="1" type="ORF">Purlil1_3609</name>
</gene>
<accession>A0ABR0C6B9</accession>
<reference evidence="1 2" key="1">
    <citation type="journal article" date="2024" name="Microbiol. Resour. Announc.">
        <title>Genome annotations for the ascomycete fungi Trichoderma harzianum, Trichoderma aggressivum, and Purpureocillium lilacinum.</title>
        <authorList>
            <person name="Beijen E.P.W."/>
            <person name="Ohm R.A."/>
        </authorList>
    </citation>
    <scope>NUCLEOTIDE SEQUENCE [LARGE SCALE GENOMIC DNA]</scope>
    <source>
        <strain evidence="1 2">CBS 150709</strain>
    </source>
</reference>
<proteinExistence type="predicted"/>
<protein>
    <submittedName>
        <fullName evidence="1">Uncharacterized protein</fullName>
    </submittedName>
</protein>
<comment type="caution">
    <text evidence="1">The sequence shown here is derived from an EMBL/GenBank/DDBJ whole genome shotgun (WGS) entry which is preliminary data.</text>
</comment>
<organism evidence="1 2">
    <name type="scientific">Purpureocillium lilacinum</name>
    <name type="common">Paecilomyces lilacinus</name>
    <dbReference type="NCBI Taxonomy" id="33203"/>
    <lineage>
        <taxon>Eukaryota</taxon>
        <taxon>Fungi</taxon>
        <taxon>Dikarya</taxon>
        <taxon>Ascomycota</taxon>
        <taxon>Pezizomycotina</taxon>
        <taxon>Sordariomycetes</taxon>
        <taxon>Hypocreomycetidae</taxon>
        <taxon>Hypocreales</taxon>
        <taxon>Ophiocordycipitaceae</taxon>
        <taxon>Purpureocillium</taxon>
    </lineage>
</organism>
<evidence type="ECO:0000313" key="2">
    <source>
        <dbReference type="Proteomes" id="UP001287286"/>
    </source>
</evidence>